<protein>
    <submittedName>
        <fullName evidence="1">Uncharacterized protein</fullName>
    </submittedName>
</protein>
<dbReference type="Proteomes" id="UP000814140">
    <property type="component" value="Unassembled WGS sequence"/>
</dbReference>
<reference evidence="1" key="2">
    <citation type="journal article" date="2022" name="New Phytol.">
        <title>Evolutionary transition to the ectomycorrhizal habit in the genomes of a hyperdiverse lineage of mushroom-forming fungi.</title>
        <authorList>
            <person name="Looney B."/>
            <person name="Miyauchi S."/>
            <person name="Morin E."/>
            <person name="Drula E."/>
            <person name="Courty P.E."/>
            <person name="Kohler A."/>
            <person name="Kuo A."/>
            <person name="LaButti K."/>
            <person name="Pangilinan J."/>
            <person name="Lipzen A."/>
            <person name="Riley R."/>
            <person name="Andreopoulos W."/>
            <person name="He G."/>
            <person name="Johnson J."/>
            <person name="Nolan M."/>
            <person name="Tritt A."/>
            <person name="Barry K.W."/>
            <person name="Grigoriev I.V."/>
            <person name="Nagy L.G."/>
            <person name="Hibbett D."/>
            <person name="Henrissat B."/>
            <person name="Matheny P.B."/>
            <person name="Labbe J."/>
            <person name="Martin F.M."/>
        </authorList>
    </citation>
    <scope>NUCLEOTIDE SEQUENCE</scope>
    <source>
        <strain evidence="1">HHB10654</strain>
    </source>
</reference>
<keyword evidence="2" id="KW-1185">Reference proteome</keyword>
<accession>A0ACB8TE23</accession>
<evidence type="ECO:0000313" key="1">
    <source>
        <dbReference type="EMBL" id="KAI0066651.1"/>
    </source>
</evidence>
<gene>
    <name evidence="1" type="ORF">BV25DRAFT_1820691</name>
</gene>
<evidence type="ECO:0000313" key="2">
    <source>
        <dbReference type="Proteomes" id="UP000814140"/>
    </source>
</evidence>
<organism evidence="1 2">
    <name type="scientific">Artomyces pyxidatus</name>
    <dbReference type="NCBI Taxonomy" id="48021"/>
    <lineage>
        <taxon>Eukaryota</taxon>
        <taxon>Fungi</taxon>
        <taxon>Dikarya</taxon>
        <taxon>Basidiomycota</taxon>
        <taxon>Agaricomycotina</taxon>
        <taxon>Agaricomycetes</taxon>
        <taxon>Russulales</taxon>
        <taxon>Auriscalpiaceae</taxon>
        <taxon>Artomyces</taxon>
    </lineage>
</organism>
<comment type="caution">
    <text evidence="1">The sequence shown here is derived from an EMBL/GenBank/DDBJ whole genome shotgun (WGS) entry which is preliminary data.</text>
</comment>
<name>A0ACB8TE23_9AGAM</name>
<reference evidence="1" key="1">
    <citation type="submission" date="2021-03" db="EMBL/GenBank/DDBJ databases">
        <authorList>
            <consortium name="DOE Joint Genome Institute"/>
            <person name="Ahrendt S."/>
            <person name="Looney B.P."/>
            <person name="Miyauchi S."/>
            <person name="Morin E."/>
            <person name="Drula E."/>
            <person name="Courty P.E."/>
            <person name="Chicoki N."/>
            <person name="Fauchery L."/>
            <person name="Kohler A."/>
            <person name="Kuo A."/>
            <person name="Labutti K."/>
            <person name="Pangilinan J."/>
            <person name="Lipzen A."/>
            <person name="Riley R."/>
            <person name="Andreopoulos W."/>
            <person name="He G."/>
            <person name="Johnson J."/>
            <person name="Barry K.W."/>
            <person name="Grigoriev I.V."/>
            <person name="Nagy L."/>
            <person name="Hibbett D."/>
            <person name="Henrissat B."/>
            <person name="Matheny P.B."/>
            <person name="Labbe J."/>
            <person name="Martin F."/>
        </authorList>
    </citation>
    <scope>NUCLEOTIDE SEQUENCE</scope>
    <source>
        <strain evidence="1">HHB10654</strain>
    </source>
</reference>
<dbReference type="EMBL" id="MU277192">
    <property type="protein sequence ID" value="KAI0066651.1"/>
    <property type="molecule type" value="Genomic_DNA"/>
</dbReference>
<proteinExistence type="predicted"/>
<sequence>MIVRPSTAPIASTTMPYYGPGPVEIPVPAYFGTLFPALIVETVLHGIFTSFIAFSSYFLLRQGLQSRPRLWMFVATTVMFVVAELHWAMNISLTVCVLGTSCSPLILGVPYGTWQQVVKEVALVLNFVLSDLVVVWRAWLLWERPSYIMAVSVMLSLGAIAAAIADIALAKADGKLSEGSSAGLAFTLLSFITNIWATGLIAYKAWRHRRSVRAHLREGDRRTRVEKTLALLIESGFVYCIIWLLYTLSGSMLLGVVSPVISESMAQISGIYPTVIIILVCLQKAQCEQAFTLNCPSSIYFATQRQTVLLSVSFPRPDEEPISPGSARIGILVDSEDSLAATSEKSQTNTM</sequence>